<evidence type="ECO:0000256" key="2">
    <source>
        <dbReference type="ARBA" id="ARBA00023002"/>
    </source>
</evidence>
<dbReference type="OrthoDB" id="10003276at2759"/>
<dbReference type="InterPro" id="IPR014784">
    <property type="entry name" value="Cu2_ascorb_mOase-like_C"/>
</dbReference>
<keyword evidence="2" id="KW-0560">Oxidoreductase</keyword>
<evidence type="ECO:0000313" key="12">
    <source>
        <dbReference type="Proteomes" id="UP000005408"/>
    </source>
</evidence>
<evidence type="ECO:0000256" key="1">
    <source>
        <dbReference type="ARBA" id="ARBA00022723"/>
    </source>
</evidence>
<keyword evidence="6" id="KW-0325">Glycoprotein</keyword>
<dbReference type="InterPro" id="IPR057626">
    <property type="entry name" value="S-S_Temptin"/>
</dbReference>
<keyword evidence="7" id="KW-0732">Signal</keyword>
<dbReference type="EnsemblMetazoa" id="G28544.3">
    <property type="protein sequence ID" value="G28544.3:cds"/>
    <property type="gene ID" value="G28544"/>
</dbReference>
<dbReference type="Proteomes" id="UP000005408">
    <property type="component" value="Unassembled WGS sequence"/>
</dbReference>
<proteinExistence type="predicted"/>
<feature type="domain" description="Temptin Cys/Cys disulfide" evidence="10">
    <location>
        <begin position="20"/>
        <end position="116"/>
    </location>
</feature>
<dbReference type="Gene3D" id="2.60.120.230">
    <property type="match status" value="1"/>
</dbReference>
<feature type="chain" id="PRO_5042431630" description="DBH-like monooxygenase protein 1" evidence="7">
    <location>
        <begin position="22"/>
        <end position="572"/>
    </location>
</feature>
<accession>A0A8W8LKT8</accession>
<evidence type="ECO:0008006" key="13">
    <source>
        <dbReference type="Google" id="ProtNLM"/>
    </source>
</evidence>
<organism evidence="11 12">
    <name type="scientific">Magallana gigas</name>
    <name type="common">Pacific oyster</name>
    <name type="synonym">Crassostrea gigas</name>
    <dbReference type="NCBI Taxonomy" id="29159"/>
    <lineage>
        <taxon>Eukaryota</taxon>
        <taxon>Metazoa</taxon>
        <taxon>Spiralia</taxon>
        <taxon>Lophotrochozoa</taxon>
        <taxon>Mollusca</taxon>
        <taxon>Bivalvia</taxon>
        <taxon>Autobranchia</taxon>
        <taxon>Pteriomorphia</taxon>
        <taxon>Ostreida</taxon>
        <taxon>Ostreoidea</taxon>
        <taxon>Ostreidae</taxon>
        <taxon>Magallana</taxon>
    </lineage>
</organism>
<keyword evidence="1" id="KW-0479">Metal-binding</keyword>
<dbReference type="PANTHER" id="PTHR10157:SF23">
    <property type="entry name" value="MOXD1 HOMOLOG 1"/>
    <property type="match status" value="1"/>
</dbReference>
<keyword evidence="3" id="KW-0186">Copper</keyword>
<sequence>MIGNVPTLTLTVSILSATVVCFKRFQLEIPNGDKVPNPCNKNELWTAVGHTNIEGGGRRNPFGQVFQNQKTWGGMLCDSDSDGDGMTNGAELGDPDCDWVKGRTPKRTENITHPGICEPMDSERCKEKNSWLRCPEDPNAFCPELSKPDVKSLDLKLDKTRVPATSTTWMCQILPWPEEGDFHVIGSKPLVDNADVTHHMIVFGCGSTVSQRPGPYQCNMVPDRECQDILLTWTMGSKGECLHKEEGFRMGSKGYTHVALQVHWNNINQRSTYVDGSGIQVFYTNKLRKYDSVIMVVGQKYLELPPNAPVVTVNSSCPAFCTENMFQKPIFITRAVNHMHTLGKKQQVALYRDGGFVQNITNDEVYDYNSPFFYRFDKPIEVRPGDEIRTTCTYSTVGINRTIFYGVSIKDEMCYSFLTYFPHQRSYTQFCTTFKDTQVCKRYLPRLQGVYDDCSWRAFINGKDMTAVEMTKRVVTECGKTDSCSASCSDALDVMSKHPCMHGEIHGYVSEKWPMMKQVRAYRKMCMNPPDVSNPSSAGAKAEDSKSGSAHLSNNYLAVISAVMLFLRSIVV</sequence>
<evidence type="ECO:0000256" key="4">
    <source>
        <dbReference type="ARBA" id="ARBA00023033"/>
    </source>
</evidence>
<dbReference type="GO" id="GO:0005507">
    <property type="term" value="F:copper ion binding"/>
    <property type="evidence" value="ECO:0007669"/>
    <property type="project" value="InterPro"/>
</dbReference>
<evidence type="ECO:0000259" key="8">
    <source>
        <dbReference type="Pfam" id="PF01082"/>
    </source>
</evidence>
<dbReference type="EnsemblMetazoa" id="G28544.12">
    <property type="protein sequence ID" value="G28544.12:cds"/>
    <property type="gene ID" value="G28544"/>
</dbReference>
<dbReference type="Pfam" id="PF03712">
    <property type="entry name" value="Cu2_monoox_C"/>
    <property type="match status" value="1"/>
</dbReference>
<dbReference type="EnsemblMetazoa" id="G28544.8">
    <property type="protein sequence ID" value="G28544.8:cds"/>
    <property type="gene ID" value="G28544"/>
</dbReference>
<dbReference type="PROSITE" id="PS00084">
    <property type="entry name" value="CU2_MONOOXYGENASE_1"/>
    <property type="match status" value="1"/>
</dbReference>
<dbReference type="OMA" id="CRWWEFR"/>
<dbReference type="InterPro" id="IPR000323">
    <property type="entry name" value="Cu2_ascorb_mOase_N"/>
</dbReference>
<evidence type="ECO:0000313" key="11">
    <source>
        <dbReference type="EnsemblMetazoa" id="G28544.10:cds"/>
    </source>
</evidence>
<dbReference type="SUPFAM" id="SSF49742">
    <property type="entry name" value="PHM/PNGase F"/>
    <property type="match status" value="2"/>
</dbReference>
<dbReference type="EnsemblMetazoa" id="G28544.11">
    <property type="protein sequence ID" value="G28544.11:cds"/>
    <property type="gene ID" value="G28544"/>
</dbReference>
<evidence type="ECO:0000259" key="10">
    <source>
        <dbReference type="Pfam" id="PF24784"/>
    </source>
</evidence>
<dbReference type="Pfam" id="PF01082">
    <property type="entry name" value="Cu2_monooxygen"/>
    <property type="match status" value="1"/>
</dbReference>
<name>A0A8W8LKT8_MAGGI</name>
<dbReference type="Pfam" id="PF24784">
    <property type="entry name" value="Temptin_C"/>
    <property type="match status" value="1"/>
</dbReference>
<dbReference type="GO" id="GO:0004500">
    <property type="term" value="F:dopamine beta-monooxygenase activity"/>
    <property type="evidence" value="ECO:0007669"/>
    <property type="project" value="InterPro"/>
</dbReference>
<dbReference type="InterPro" id="IPR024548">
    <property type="entry name" value="Cu2_monoox_C"/>
</dbReference>
<dbReference type="InterPro" id="IPR000945">
    <property type="entry name" value="DBH-like"/>
</dbReference>
<dbReference type="AlphaFoldDB" id="A0A8W8LKT8"/>
<dbReference type="InterPro" id="IPR036939">
    <property type="entry name" value="Cu2_ascorb_mOase_N_sf"/>
</dbReference>
<keyword evidence="12" id="KW-1185">Reference proteome</keyword>
<reference evidence="11" key="1">
    <citation type="submission" date="2022-08" db="UniProtKB">
        <authorList>
            <consortium name="EnsemblMetazoa"/>
        </authorList>
    </citation>
    <scope>IDENTIFICATION</scope>
    <source>
        <strain evidence="11">05x7-T-G4-1.051#20</strain>
    </source>
</reference>
<protein>
    <recommendedName>
        <fullName evidence="13">DBH-like monooxygenase protein 1</fullName>
    </recommendedName>
</protein>
<dbReference type="InterPro" id="IPR020611">
    <property type="entry name" value="Cu2_ascorb_mOase_CS-1"/>
</dbReference>
<dbReference type="PANTHER" id="PTHR10157">
    <property type="entry name" value="DOPAMINE BETA HYDROXYLASE RELATED"/>
    <property type="match status" value="1"/>
</dbReference>
<evidence type="ECO:0000256" key="7">
    <source>
        <dbReference type="SAM" id="SignalP"/>
    </source>
</evidence>
<feature type="domain" description="Copper type II ascorbate-dependent monooxygenase C-terminal" evidence="9">
    <location>
        <begin position="292"/>
        <end position="443"/>
    </location>
</feature>
<dbReference type="InterPro" id="IPR008977">
    <property type="entry name" value="PHM/PNGase_F_dom_sf"/>
</dbReference>
<keyword evidence="4" id="KW-0503">Monooxygenase</keyword>
<evidence type="ECO:0000256" key="5">
    <source>
        <dbReference type="ARBA" id="ARBA00023157"/>
    </source>
</evidence>
<evidence type="ECO:0000259" key="9">
    <source>
        <dbReference type="Pfam" id="PF03712"/>
    </source>
</evidence>
<keyword evidence="5" id="KW-1015">Disulfide bond</keyword>
<evidence type="ECO:0000256" key="6">
    <source>
        <dbReference type="ARBA" id="ARBA00023180"/>
    </source>
</evidence>
<dbReference type="Gene3D" id="2.60.120.310">
    <property type="entry name" value="Copper type II, ascorbate-dependent monooxygenase, N-terminal domain"/>
    <property type="match status" value="1"/>
</dbReference>
<dbReference type="EnsemblMetazoa" id="G28544.9">
    <property type="protein sequence ID" value="G28544.9:cds"/>
    <property type="gene ID" value="G28544"/>
</dbReference>
<dbReference type="EnsemblMetazoa" id="G28544.10">
    <property type="protein sequence ID" value="G28544.10:cds"/>
    <property type="gene ID" value="G28544"/>
</dbReference>
<evidence type="ECO:0000256" key="3">
    <source>
        <dbReference type="ARBA" id="ARBA00023008"/>
    </source>
</evidence>
<feature type="domain" description="Copper type II ascorbate-dependent monooxygenase N-terminal" evidence="8">
    <location>
        <begin position="154"/>
        <end position="270"/>
    </location>
</feature>
<feature type="signal peptide" evidence="7">
    <location>
        <begin position="1"/>
        <end position="21"/>
    </location>
</feature>